<dbReference type="EMBL" id="AMZN01000116">
    <property type="protein sequence ID" value="ELR68390.1"/>
    <property type="molecule type" value="Genomic_DNA"/>
</dbReference>
<dbReference type="RefSeq" id="WP_009583339.1">
    <property type="nucleotide sequence ID" value="NZ_AMZN01000116.1"/>
</dbReference>
<proteinExistence type="predicted"/>
<organism evidence="1 2">
    <name type="scientific">Fulvivirga imtechensis AK7</name>
    <dbReference type="NCBI Taxonomy" id="1237149"/>
    <lineage>
        <taxon>Bacteria</taxon>
        <taxon>Pseudomonadati</taxon>
        <taxon>Bacteroidota</taxon>
        <taxon>Cytophagia</taxon>
        <taxon>Cytophagales</taxon>
        <taxon>Fulvivirgaceae</taxon>
        <taxon>Fulvivirga</taxon>
    </lineage>
</organism>
<gene>
    <name evidence="1" type="ORF">C900_00422</name>
</gene>
<evidence type="ECO:0000313" key="1">
    <source>
        <dbReference type="EMBL" id="ELR68390.1"/>
    </source>
</evidence>
<evidence type="ECO:0000313" key="2">
    <source>
        <dbReference type="Proteomes" id="UP000011135"/>
    </source>
</evidence>
<sequence length="354" mass="40191">MKMHYVALIVLFSAINPLIGQDNIVLSEGTLKVGGLSEDRFYFGLSEGDALVFNIEEVKGKKIREIEILEYPDNSKFYEFEEDQIKDKSITILNTGIYMLRLKNSALGARICRYKLTRIPGNPSKKFNSTVFWETKNDTTYYTIEEDYLISKDTAVINVVPHKVERVHSLMATNGLLNKTTIQVTLPNNTISWSYYLGVGEDAETIFSEAEEKAVKRKQQLKASSKLMNALAGLDFTGSTALASLALDGFAEFGAPNKADNIQYWFIPDYDNSQLFMNGNDFYQFDKGNGPLVYKRMEQPNSGTFYIGLFNDNVTEGIDVHIRISAVTVTENWGKQPVQRYNVKIWKEPYLKAY</sequence>
<keyword evidence="2" id="KW-1185">Reference proteome</keyword>
<dbReference type="OrthoDB" id="926208at2"/>
<reference evidence="1 2" key="1">
    <citation type="submission" date="2012-12" db="EMBL/GenBank/DDBJ databases">
        <title>Genome assembly of Fulvivirga imtechensis AK7.</title>
        <authorList>
            <person name="Nupur N."/>
            <person name="Khatri I."/>
            <person name="Kumar R."/>
            <person name="Subramanian S."/>
            <person name="Pinnaka A."/>
        </authorList>
    </citation>
    <scope>NUCLEOTIDE SEQUENCE [LARGE SCALE GENOMIC DNA]</scope>
    <source>
        <strain evidence="1 2">AK7</strain>
    </source>
</reference>
<accession>L8JHU5</accession>
<protein>
    <submittedName>
        <fullName evidence="1">Uncharacterized protein</fullName>
    </submittedName>
</protein>
<dbReference type="Proteomes" id="UP000011135">
    <property type="component" value="Unassembled WGS sequence"/>
</dbReference>
<name>L8JHU5_9BACT</name>
<comment type="caution">
    <text evidence="1">The sequence shown here is derived from an EMBL/GenBank/DDBJ whole genome shotgun (WGS) entry which is preliminary data.</text>
</comment>
<dbReference type="AlphaFoldDB" id="L8JHU5"/>
<dbReference type="eggNOG" id="ENOG502ZQQJ">
    <property type="taxonomic scope" value="Bacteria"/>
</dbReference>